<proteinExistence type="predicted"/>
<accession>A0A0F9E073</accession>
<evidence type="ECO:0000256" key="4">
    <source>
        <dbReference type="SAM" id="MobiDB-lite"/>
    </source>
</evidence>
<dbReference type="GO" id="GO:0009279">
    <property type="term" value="C:cell outer membrane"/>
    <property type="evidence" value="ECO:0007669"/>
    <property type="project" value="UniProtKB-SubCell"/>
</dbReference>
<gene>
    <name evidence="6" type="ORF">LCGC14_2484770</name>
</gene>
<dbReference type="Gene3D" id="3.30.1330.60">
    <property type="entry name" value="OmpA-like domain"/>
    <property type="match status" value="1"/>
</dbReference>
<dbReference type="PROSITE" id="PS51123">
    <property type="entry name" value="OMPA_2"/>
    <property type="match status" value="1"/>
</dbReference>
<evidence type="ECO:0000256" key="2">
    <source>
        <dbReference type="ARBA" id="ARBA00023136"/>
    </source>
</evidence>
<dbReference type="PANTHER" id="PTHR30329">
    <property type="entry name" value="STATOR ELEMENT OF FLAGELLAR MOTOR COMPLEX"/>
    <property type="match status" value="1"/>
</dbReference>
<feature type="compositionally biased region" description="Basic and acidic residues" evidence="4">
    <location>
        <begin position="409"/>
        <end position="425"/>
    </location>
</feature>
<evidence type="ECO:0000313" key="6">
    <source>
        <dbReference type="EMBL" id="KKL17518.1"/>
    </source>
</evidence>
<dbReference type="InterPro" id="IPR006665">
    <property type="entry name" value="OmpA-like"/>
</dbReference>
<dbReference type="PANTHER" id="PTHR30329:SF21">
    <property type="entry name" value="LIPOPROTEIN YIAD-RELATED"/>
    <property type="match status" value="1"/>
</dbReference>
<evidence type="ECO:0000256" key="3">
    <source>
        <dbReference type="ARBA" id="ARBA00023237"/>
    </source>
</evidence>
<sequence>VLYTVEQAQEQIDARINPATGRLYTEELDEKIYQEMMSQFDITTQNDWREFQELLTLERAQTITMKIDPETGEYGTLYKTAFGLRFAVVGSYLFIPVKEREGGFVVVDSNTGELVRRVLTGGGESSTLTVSRGITFVPSLNALYAVGKGVFFARAPTRDFKPSAGADEKKIAKKDRAEKDPSKIDPSGKGSGAALQDGETGAGDTGEDDGTGTGTGIEYATIKGEVKDSETKKPLGGKVEATTKLESGEIISNEEAFSDGTFEIDIPKKGQTDLTVSSSGYTFETITLPDEEAIDDLSTEGLEVSLPKAVKGTGFTVDSIHYETGSANLEPNSIPTMNKLLEMMNENPDIKIEIGGHTDSTGSSRVNMRLSELRAEAVASWLIQNGMLSKRITTKGYGDTEPVADNDTEEGRIKNRRTEITIKDD</sequence>
<dbReference type="Pfam" id="PF00691">
    <property type="entry name" value="OmpA"/>
    <property type="match status" value="1"/>
</dbReference>
<evidence type="ECO:0000259" key="5">
    <source>
        <dbReference type="PROSITE" id="PS51123"/>
    </source>
</evidence>
<keyword evidence="2" id="KW-0472">Membrane</keyword>
<dbReference type="PRINTS" id="PR01021">
    <property type="entry name" value="OMPADOMAIN"/>
</dbReference>
<dbReference type="InterPro" id="IPR050330">
    <property type="entry name" value="Bact_OuterMem_StrucFunc"/>
</dbReference>
<dbReference type="AlphaFoldDB" id="A0A0F9E073"/>
<feature type="non-terminal residue" evidence="6">
    <location>
        <position position="1"/>
    </location>
</feature>
<dbReference type="PRINTS" id="PR01023">
    <property type="entry name" value="NAFLGMOTY"/>
</dbReference>
<comment type="caution">
    <text evidence="6">The sequence shown here is derived from an EMBL/GenBank/DDBJ whole genome shotgun (WGS) entry which is preliminary data.</text>
</comment>
<dbReference type="SUPFAM" id="SSF103088">
    <property type="entry name" value="OmpA-like"/>
    <property type="match status" value="1"/>
</dbReference>
<dbReference type="InterPro" id="IPR036737">
    <property type="entry name" value="OmpA-like_sf"/>
</dbReference>
<feature type="domain" description="OmpA-like" evidence="5">
    <location>
        <begin position="309"/>
        <end position="425"/>
    </location>
</feature>
<keyword evidence="3" id="KW-0998">Cell outer membrane</keyword>
<comment type="subcellular location">
    <subcellularLocation>
        <location evidence="1">Cell outer membrane</location>
    </subcellularLocation>
</comment>
<dbReference type="EMBL" id="LAZR01039229">
    <property type="protein sequence ID" value="KKL17518.1"/>
    <property type="molecule type" value="Genomic_DNA"/>
</dbReference>
<feature type="region of interest" description="Disordered" evidence="4">
    <location>
        <begin position="399"/>
        <end position="425"/>
    </location>
</feature>
<dbReference type="InterPro" id="IPR006664">
    <property type="entry name" value="OMP_bac"/>
</dbReference>
<protein>
    <recommendedName>
        <fullName evidence="5">OmpA-like domain-containing protein</fullName>
    </recommendedName>
</protein>
<dbReference type="CDD" id="cd07185">
    <property type="entry name" value="OmpA_C-like"/>
    <property type="match status" value="1"/>
</dbReference>
<name>A0A0F9E073_9ZZZZ</name>
<feature type="compositionally biased region" description="Basic and acidic residues" evidence="4">
    <location>
        <begin position="162"/>
        <end position="183"/>
    </location>
</feature>
<reference evidence="6" key="1">
    <citation type="journal article" date="2015" name="Nature">
        <title>Complex archaea that bridge the gap between prokaryotes and eukaryotes.</title>
        <authorList>
            <person name="Spang A."/>
            <person name="Saw J.H."/>
            <person name="Jorgensen S.L."/>
            <person name="Zaremba-Niedzwiedzka K."/>
            <person name="Martijn J."/>
            <person name="Lind A.E."/>
            <person name="van Eijk R."/>
            <person name="Schleper C."/>
            <person name="Guy L."/>
            <person name="Ettema T.J."/>
        </authorList>
    </citation>
    <scope>NUCLEOTIDE SEQUENCE</scope>
</reference>
<feature type="region of interest" description="Disordered" evidence="4">
    <location>
        <begin position="162"/>
        <end position="217"/>
    </location>
</feature>
<organism evidence="6">
    <name type="scientific">marine sediment metagenome</name>
    <dbReference type="NCBI Taxonomy" id="412755"/>
    <lineage>
        <taxon>unclassified sequences</taxon>
        <taxon>metagenomes</taxon>
        <taxon>ecological metagenomes</taxon>
    </lineage>
</organism>
<evidence type="ECO:0000256" key="1">
    <source>
        <dbReference type="ARBA" id="ARBA00004442"/>
    </source>
</evidence>